<organism evidence="7 8">
    <name type="scientific">Tetraparma gracilis</name>
    <dbReference type="NCBI Taxonomy" id="2962635"/>
    <lineage>
        <taxon>Eukaryota</taxon>
        <taxon>Sar</taxon>
        <taxon>Stramenopiles</taxon>
        <taxon>Ochrophyta</taxon>
        <taxon>Bolidophyceae</taxon>
        <taxon>Parmales</taxon>
        <taxon>Triparmaceae</taxon>
        <taxon>Tetraparma</taxon>
    </lineage>
</organism>
<dbReference type="InterPro" id="IPR049941">
    <property type="entry name" value="LPLAT_7/PORCN-like"/>
</dbReference>
<protein>
    <submittedName>
        <fullName evidence="7">Uncharacterized protein</fullName>
    </submittedName>
</protein>
<feature type="non-terminal residue" evidence="7">
    <location>
        <position position="1"/>
    </location>
</feature>
<evidence type="ECO:0000256" key="2">
    <source>
        <dbReference type="ARBA" id="ARBA00022679"/>
    </source>
</evidence>
<evidence type="ECO:0000313" key="8">
    <source>
        <dbReference type="Proteomes" id="UP001165060"/>
    </source>
</evidence>
<keyword evidence="4" id="KW-1133">Transmembrane helix</keyword>
<gene>
    <name evidence="7" type="ORF">TeGR_g1118</name>
</gene>
<keyword evidence="6" id="KW-0012">Acyltransferase</keyword>
<dbReference type="Pfam" id="PF03062">
    <property type="entry name" value="MBOAT"/>
    <property type="match status" value="1"/>
</dbReference>
<keyword evidence="3" id="KW-0812">Transmembrane</keyword>
<reference evidence="7 8" key="1">
    <citation type="journal article" date="2023" name="Commun. Biol.">
        <title>Genome analysis of Parmales, the sister group of diatoms, reveals the evolutionary specialization of diatoms from phago-mixotrophs to photoautotrophs.</title>
        <authorList>
            <person name="Ban H."/>
            <person name="Sato S."/>
            <person name="Yoshikawa S."/>
            <person name="Yamada K."/>
            <person name="Nakamura Y."/>
            <person name="Ichinomiya M."/>
            <person name="Sato N."/>
            <person name="Blanc-Mathieu R."/>
            <person name="Endo H."/>
            <person name="Kuwata A."/>
            <person name="Ogata H."/>
        </authorList>
    </citation>
    <scope>NUCLEOTIDE SEQUENCE [LARGE SCALE GENOMIC DNA]</scope>
</reference>
<evidence type="ECO:0000256" key="4">
    <source>
        <dbReference type="ARBA" id="ARBA00022989"/>
    </source>
</evidence>
<evidence type="ECO:0000313" key="7">
    <source>
        <dbReference type="EMBL" id="GMI34362.1"/>
    </source>
</evidence>
<comment type="subcellular location">
    <subcellularLocation>
        <location evidence="1">Membrane</location>
        <topology evidence="1">Multi-pass membrane protein</topology>
    </subcellularLocation>
</comment>
<keyword evidence="8" id="KW-1185">Reference proteome</keyword>
<dbReference type="Proteomes" id="UP001165060">
    <property type="component" value="Unassembled WGS sequence"/>
</dbReference>
<evidence type="ECO:0000256" key="5">
    <source>
        <dbReference type="ARBA" id="ARBA00023136"/>
    </source>
</evidence>
<comment type="caution">
    <text evidence="7">The sequence shown here is derived from an EMBL/GenBank/DDBJ whole genome shotgun (WGS) entry which is preliminary data.</text>
</comment>
<dbReference type="PANTHER" id="PTHR13906">
    <property type="entry name" value="PORCUPINE"/>
    <property type="match status" value="1"/>
</dbReference>
<dbReference type="PANTHER" id="PTHR13906:SF4">
    <property type="entry name" value="LYSOPHOSPHOLIPID ACYLTRANSFERASE 6"/>
    <property type="match status" value="1"/>
</dbReference>
<dbReference type="EMBL" id="BRYB01000633">
    <property type="protein sequence ID" value="GMI34362.1"/>
    <property type="molecule type" value="Genomic_DNA"/>
</dbReference>
<keyword evidence="2" id="KW-0808">Transferase</keyword>
<dbReference type="InterPro" id="IPR004299">
    <property type="entry name" value="MBOAT_fam"/>
</dbReference>
<name>A0ABQ6MVN8_9STRA</name>
<sequence length="170" mass="19336">ASLPYGRLKHLFSFLLGAFLLQFAIGAQWVHHLLASSLAYLMLLLLPRSLSKRLVPLMIVAYVTLGHLHRQYVNYLGWDLDFTGPHMVLTIKLYSLAWNLWDGEVLAKGNPGRNRATEKCGQFALREMPSLLEFMGYTFCFSNVLAGPSYEFSTVSGAERERSEHKEEVR</sequence>
<accession>A0ABQ6MVN8</accession>
<keyword evidence="5" id="KW-0472">Membrane</keyword>
<evidence type="ECO:0000256" key="1">
    <source>
        <dbReference type="ARBA" id="ARBA00004141"/>
    </source>
</evidence>
<proteinExistence type="predicted"/>
<evidence type="ECO:0000256" key="3">
    <source>
        <dbReference type="ARBA" id="ARBA00022692"/>
    </source>
</evidence>
<evidence type="ECO:0000256" key="6">
    <source>
        <dbReference type="ARBA" id="ARBA00023315"/>
    </source>
</evidence>